<dbReference type="InterPro" id="IPR050816">
    <property type="entry name" value="Flavin-dep_Halogenase_NPB"/>
</dbReference>
<dbReference type="EMBL" id="SJKD01000005">
    <property type="protein sequence ID" value="TCC47469.1"/>
    <property type="molecule type" value="Genomic_DNA"/>
</dbReference>
<evidence type="ECO:0000313" key="4">
    <source>
        <dbReference type="EMBL" id="TCC47469.1"/>
    </source>
</evidence>
<dbReference type="InterPro" id="IPR036188">
    <property type="entry name" value="FAD/NAD-bd_sf"/>
</dbReference>
<dbReference type="Gene3D" id="3.50.50.60">
    <property type="entry name" value="FAD/NAD(P)-binding domain"/>
    <property type="match status" value="1"/>
</dbReference>
<dbReference type="SUPFAM" id="SSF51905">
    <property type="entry name" value="FAD/NAD(P)-binding domain"/>
    <property type="match status" value="1"/>
</dbReference>
<dbReference type="InterPro" id="IPR006076">
    <property type="entry name" value="FAD-dep_OxRdtase"/>
</dbReference>
<keyword evidence="5" id="KW-1185">Reference proteome</keyword>
<dbReference type="PANTHER" id="PTHR43747">
    <property type="entry name" value="FAD-BINDING PROTEIN"/>
    <property type="match status" value="1"/>
</dbReference>
<dbReference type="PRINTS" id="PR00420">
    <property type="entry name" value="RNGMNOXGNASE"/>
</dbReference>
<accession>A0A4R0JLE7</accession>
<feature type="domain" description="FAD dependent oxidoreductase" evidence="3">
    <location>
        <begin position="4"/>
        <end position="38"/>
    </location>
</feature>
<protein>
    <submittedName>
        <fullName evidence="4">FAD-dependent oxidoreductase</fullName>
    </submittedName>
</protein>
<organism evidence="4 5">
    <name type="scientific">Kribbella capetownensis</name>
    <dbReference type="NCBI Taxonomy" id="1572659"/>
    <lineage>
        <taxon>Bacteria</taxon>
        <taxon>Bacillati</taxon>
        <taxon>Actinomycetota</taxon>
        <taxon>Actinomycetes</taxon>
        <taxon>Propionibacteriales</taxon>
        <taxon>Kribbellaceae</taxon>
        <taxon>Kribbella</taxon>
    </lineage>
</organism>
<evidence type="ECO:0000313" key="5">
    <source>
        <dbReference type="Proteomes" id="UP000293342"/>
    </source>
</evidence>
<dbReference type="AlphaFoldDB" id="A0A4R0JLE7"/>
<evidence type="ECO:0000256" key="1">
    <source>
        <dbReference type="ARBA" id="ARBA00023002"/>
    </source>
</evidence>
<reference evidence="4 5" key="1">
    <citation type="submission" date="2019-02" db="EMBL/GenBank/DDBJ databases">
        <title>Kribbella capetownensis sp. nov. and Kribbella speibonae sp. nov., isolated from soil.</title>
        <authorList>
            <person name="Curtis S.M."/>
            <person name="Norton I."/>
            <person name="Everest G.J."/>
            <person name="Meyers P.R."/>
        </authorList>
    </citation>
    <scope>NUCLEOTIDE SEQUENCE [LARGE SCALE GENOMIC DNA]</scope>
    <source>
        <strain evidence="4 5">YM53</strain>
    </source>
</reference>
<gene>
    <name evidence="4" type="ORF">E0H75_22055</name>
</gene>
<comment type="similarity">
    <text evidence="2">Belongs to the flavin-dependent halogenase family. Bacterial tryptophan halogenase subfamily.</text>
</comment>
<dbReference type="RefSeq" id="WP_131515540.1">
    <property type="nucleotide sequence ID" value="NZ_SJKD01000005.1"/>
</dbReference>
<name>A0A4R0JLE7_9ACTN</name>
<evidence type="ECO:0000256" key="2">
    <source>
        <dbReference type="ARBA" id="ARBA00038396"/>
    </source>
</evidence>
<dbReference type="Pfam" id="PF01266">
    <property type="entry name" value="DAO"/>
    <property type="match status" value="1"/>
</dbReference>
<dbReference type="GO" id="GO:0016491">
    <property type="term" value="F:oxidoreductase activity"/>
    <property type="evidence" value="ECO:0007669"/>
    <property type="project" value="UniProtKB-KW"/>
</dbReference>
<dbReference type="OrthoDB" id="9790035at2"/>
<proteinExistence type="inferred from homology"/>
<keyword evidence="1" id="KW-0560">Oxidoreductase</keyword>
<sequence>MAEIVVLGAGLNGLVTAMLLARDGHSVQVLERDEAAPGDADTVWDQWERPGVNQFRQLHFMLPRWRALMQRELPAVLEQVIAFGGARLNVFGELPPDLTGGRRDGDERFDTVTARRPVLEAAAAEVAQRTHGVSIRRGVTVRGLVTGRRLVAAAPHVTGVVIDSGAVLRADLVVDATGRRSPIGAMVESAGGRRPHEEREDSGFVYYARHFRSPDGSRPAALGTLLQHFDSLSVLTLPGDNGTWGVGFTTSARDKHLRGLRDTASWQAALKLYPTAAHWGEAEPITDVQVIAGIEDRYHRFVVDGEPVVTGLVAVGDAWACTNPSLGRGASIGLLHACALRDLLRDVSPDQPEKLVRRFDEITESTVASLYRMTLAFDRHRLNELAADVAGETYQTSDPSWAMTKALYAAAQQDPDVLRAYASVMSMLSTPQEALAAPGMVGKVLTLGANAPQYPSPGPGRAELLSTITTASS</sequence>
<comment type="caution">
    <text evidence="4">The sequence shown here is derived from an EMBL/GenBank/DDBJ whole genome shotgun (WGS) entry which is preliminary data.</text>
</comment>
<evidence type="ECO:0000259" key="3">
    <source>
        <dbReference type="Pfam" id="PF01266"/>
    </source>
</evidence>
<dbReference type="PANTHER" id="PTHR43747:SF5">
    <property type="entry name" value="FAD-BINDING DOMAIN-CONTAINING PROTEIN"/>
    <property type="match status" value="1"/>
</dbReference>
<dbReference type="Proteomes" id="UP000293342">
    <property type="component" value="Unassembled WGS sequence"/>
</dbReference>